<sequence>MPDLKETTTIRAELEQYIRREGITISKFGENTGINAGTISAIINGNRPIAMLLLDRIGAGMGLEEGSLYELYIDEFIRNTAPNWRRVRPFLHRCAELNKLDCIKQVVEFMMDYLIYAPALFETAEELFSEGKFEAAAIIYKNVSESEKYQHSERLALCQYRLFTIAVGDNQDENLWAATHFESFVDRLGEADQLDALRDLANTYASLRRWDKVEWFAEKMAQKAKVQYEQKYGNTRRSERGKEPKGPLFMYIVYSYVLRAGVWDERGDYQKALEFVSLYSDLSWVQEDTEEAQRLKALCSNWAEANGYLYQLMSGSLDVIPQYVDYLEKNEGEILVGLHKIMVAANRYDFNVDHVLQRFEKQIEAFADQHVKVGTYTEQMSADLYARFLAEMACYDLNKHRYSKGMKFLLESLSYSVVLNGNPVTIKCVGLFEKFRHTATSEDKEEYKNLLGEVEYIHDKKDRFFSARI</sequence>
<comment type="caution">
    <text evidence="2">The sequence shown here is derived from an EMBL/GenBank/DDBJ whole genome shotgun (WGS) entry which is preliminary data.</text>
</comment>
<dbReference type="PROSITE" id="PS50943">
    <property type="entry name" value="HTH_CROC1"/>
    <property type="match status" value="1"/>
</dbReference>
<dbReference type="Proteomes" id="UP001229409">
    <property type="component" value="Unassembled WGS sequence"/>
</dbReference>
<dbReference type="EMBL" id="JARVWT010000003">
    <property type="protein sequence ID" value="MDH2331168.1"/>
    <property type="molecule type" value="Genomic_DNA"/>
</dbReference>
<organism evidence="2 3">
    <name type="scientific">Paenibacillus polymyxa</name>
    <name type="common">Bacillus polymyxa</name>
    <dbReference type="NCBI Taxonomy" id="1406"/>
    <lineage>
        <taxon>Bacteria</taxon>
        <taxon>Bacillati</taxon>
        <taxon>Bacillota</taxon>
        <taxon>Bacilli</taxon>
        <taxon>Bacillales</taxon>
        <taxon>Paenibacillaceae</taxon>
        <taxon>Paenibacillus</taxon>
    </lineage>
</organism>
<dbReference type="Gene3D" id="1.10.260.40">
    <property type="entry name" value="lambda repressor-like DNA-binding domains"/>
    <property type="match status" value="1"/>
</dbReference>
<dbReference type="SUPFAM" id="SSF47413">
    <property type="entry name" value="lambda repressor-like DNA-binding domains"/>
    <property type="match status" value="1"/>
</dbReference>
<dbReference type="GO" id="GO:0003677">
    <property type="term" value="F:DNA binding"/>
    <property type="evidence" value="ECO:0007669"/>
    <property type="project" value="InterPro"/>
</dbReference>
<dbReference type="CDD" id="cd00093">
    <property type="entry name" value="HTH_XRE"/>
    <property type="match status" value="1"/>
</dbReference>
<dbReference type="InterPro" id="IPR001387">
    <property type="entry name" value="Cro/C1-type_HTH"/>
</dbReference>
<evidence type="ECO:0000259" key="1">
    <source>
        <dbReference type="PROSITE" id="PS50943"/>
    </source>
</evidence>
<protein>
    <submittedName>
        <fullName evidence="2">Transcriptional regulator</fullName>
    </submittedName>
</protein>
<feature type="domain" description="HTH cro/C1-type" evidence="1">
    <location>
        <begin position="14"/>
        <end position="68"/>
    </location>
</feature>
<dbReference type="InterPro" id="IPR010982">
    <property type="entry name" value="Lambda_DNA-bd_dom_sf"/>
</dbReference>
<reference evidence="2" key="1">
    <citation type="submission" date="2023-04" db="EMBL/GenBank/DDBJ databases">
        <title>Uncovering the Secrets of Slow-Growing Bacteria in Tropical Savanna Soil through Cultivation and Genomic Analysis.</title>
        <authorList>
            <person name="Goncalves O.S."/>
            <person name="Santana M.F."/>
        </authorList>
    </citation>
    <scope>NUCLEOTIDE SEQUENCE</scope>
    <source>
        <strain evidence="2">ANTI</strain>
    </source>
</reference>
<dbReference type="SMART" id="SM00530">
    <property type="entry name" value="HTH_XRE"/>
    <property type="match status" value="1"/>
</dbReference>
<evidence type="ECO:0000313" key="3">
    <source>
        <dbReference type="Proteomes" id="UP001229409"/>
    </source>
</evidence>
<proteinExistence type="predicted"/>
<dbReference type="AlphaFoldDB" id="A0AAP3ZXV2"/>
<accession>A0AAP3ZXV2</accession>
<name>A0AAP3ZXV2_PAEPO</name>
<evidence type="ECO:0000313" key="2">
    <source>
        <dbReference type="EMBL" id="MDH2331168.1"/>
    </source>
</evidence>
<gene>
    <name evidence="2" type="ORF">QDS18_09815</name>
</gene>